<dbReference type="NCBIfam" id="TIGR02801">
    <property type="entry name" value="tolR"/>
    <property type="match status" value="1"/>
</dbReference>
<dbReference type="Pfam" id="PF02472">
    <property type="entry name" value="ExbD"/>
    <property type="match status" value="1"/>
</dbReference>
<keyword evidence="14" id="KW-1185">Reference proteome</keyword>
<comment type="similarity">
    <text evidence="2 10">Belongs to the ExbD/TolR family.</text>
</comment>
<evidence type="ECO:0000256" key="3">
    <source>
        <dbReference type="ARBA" id="ARBA00022475"/>
    </source>
</evidence>
<evidence type="ECO:0000256" key="11">
    <source>
        <dbReference type="SAM" id="MobiDB-lite"/>
    </source>
</evidence>
<keyword evidence="10" id="KW-0653">Protein transport</keyword>
<dbReference type="GO" id="GO:0022857">
    <property type="term" value="F:transmembrane transporter activity"/>
    <property type="evidence" value="ECO:0007669"/>
    <property type="project" value="InterPro"/>
</dbReference>
<dbReference type="GO" id="GO:0015031">
    <property type="term" value="P:protein transport"/>
    <property type="evidence" value="ECO:0007669"/>
    <property type="project" value="UniProtKB-KW"/>
</dbReference>
<feature type="region of interest" description="Disordered" evidence="11">
    <location>
        <begin position="1"/>
        <end position="20"/>
    </location>
</feature>
<dbReference type="InterPro" id="IPR003400">
    <property type="entry name" value="ExbD"/>
</dbReference>
<dbReference type="PANTHER" id="PTHR30558">
    <property type="entry name" value="EXBD MEMBRANE COMPONENT OF PMF-DRIVEN MACROMOLECULE IMPORT SYSTEM"/>
    <property type="match status" value="1"/>
</dbReference>
<dbReference type="Proteomes" id="UP000197065">
    <property type="component" value="Unassembled WGS sequence"/>
</dbReference>
<dbReference type="PANTHER" id="PTHR30558:SF7">
    <property type="entry name" value="TOL-PAL SYSTEM PROTEIN TOLR"/>
    <property type="match status" value="1"/>
</dbReference>
<comment type="subcellular location">
    <subcellularLocation>
        <location evidence="1">Cell membrane</location>
        <topology evidence="1">Single-pass membrane protein</topology>
    </subcellularLocation>
    <subcellularLocation>
        <location evidence="10">Cell membrane</location>
        <topology evidence="10">Single-pass type II membrane protein</topology>
    </subcellularLocation>
</comment>
<feature type="transmembrane region" description="Helical" evidence="12">
    <location>
        <begin position="27"/>
        <end position="48"/>
    </location>
</feature>
<evidence type="ECO:0000313" key="14">
    <source>
        <dbReference type="Proteomes" id="UP000197065"/>
    </source>
</evidence>
<keyword evidence="9" id="KW-0131">Cell cycle</keyword>
<evidence type="ECO:0000256" key="9">
    <source>
        <dbReference type="ARBA" id="ARBA00023306"/>
    </source>
</evidence>
<evidence type="ECO:0000256" key="10">
    <source>
        <dbReference type="RuleBase" id="RU003879"/>
    </source>
</evidence>
<keyword evidence="4" id="KW-0997">Cell inner membrane</keyword>
<accession>A0A212QT18</accession>
<keyword evidence="7 12" id="KW-1133">Transmembrane helix</keyword>
<dbReference type="Gene3D" id="3.30.420.270">
    <property type="match status" value="1"/>
</dbReference>
<dbReference type="AlphaFoldDB" id="A0A212QT18"/>
<evidence type="ECO:0000256" key="2">
    <source>
        <dbReference type="ARBA" id="ARBA00005811"/>
    </source>
</evidence>
<keyword evidence="3" id="KW-1003">Cell membrane</keyword>
<sequence>MAGGIQKRVTGSRRGKRGRRQMSDINVTPFVDVMLVLLIVFMVAAPMLTSGVQVNLPDATSSPLSGQDEPLTITVAADGKIYIQDSETGFDDLASKLLAITKEKKDTRIFLRGDRTLDYGRMMQIFGSVSQSGFSNIALLTEPGARHAATQAPGSQR</sequence>
<evidence type="ECO:0000256" key="6">
    <source>
        <dbReference type="ARBA" id="ARBA00022692"/>
    </source>
</evidence>
<dbReference type="GO" id="GO:0005886">
    <property type="term" value="C:plasma membrane"/>
    <property type="evidence" value="ECO:0007669"/>
    <property type="project" value="UniProtKB-SubCell"/>
</dbReference>
<gene>
    <name evidence="13" type="ORF">SAMN07250955_103180</name>
</gene>
<keyword evidence="8 12" id="KW-0472">Membrane</keyword>
<evidence type="ECO:0000256" key="12">
    <source>
        <dbReference type="SAM" id="Phobius"/>
    </source>
</evidence>
<dbReference type="InterPro" id="IPR014168">
    <property type="entry name" value="Tol-Pal_TolR"/>
</dbReference>
<organism evidence="13 14">
    <name type="scientific">Arboricoccus pini</name>
    <dbReference type="NCBI Taxonomy" id="1963835"/>
    <lineage>
        <taxon>Bacteria</taxon>
        <taxon>Pseudomonadati</taxon>
        <taxon>Pseudomonadota</taxon>
        <taxon>Alphaproteobacteria</taxon>
        <taxon>Geminicoccales</taxon>
        <taxon>Geminicoccaceae</taxon>
        <taxon>Arboricoccus</taxon>
    </lineage>
</organism>
<keyword evidence="5 13" id="KW-0132">Cell division</keyword>
<proteinExistence type="inferred from homology"/>
<evidence type="ECO:0000256" key="8">
    <source>
        <dbReference type="ARBA" id="ARBA00023136"/>
    </source>
</evidence>
<dbReference type="GO" id="GO:0051301">
    <property type="term" value="P:cell division"/>
    <property type="evidence" value="ECO:0007669"/>
    <property type="project" value="UniProtKB-KW"/>
</dbReference>
<reference evidence="13 14" key="1">
    <citation type="submission" date="2017-06" db="EMBL/GenBank/DDBJ databases">
        <authorList>
            <person name="Kim H.J."/>
            <person name="Triplett B.A."/>
        </authorList>
    </citation>
    <scope>NUCLEOTIDE SEQUENCE [LARGE SCALE GENOMIC DNA]</scope>
    <source>
        <strain evidence="13 14">B29T1</strain>
    </source>
</reference>
<evidence type="ECO:0000256" key="4">
    <source>
        <dbReference type="ARBA" id="ARBA00022519"/>
    </source>
</evidence>
<feature type="compositionally biased region" description="Basic residues" evidence="11">
    <location>
        <begin position="10"/>
        <end position="20"/>
    </location>
</feature>
<keyword evidence="6 10" id="KW-0812">Transmembrane</keyword>
<dbReference type="OrthoDB" id="9798629at2"/>
<evidence type="ECO:0000313" key="13">
    <source>
        <dbReference type="EMBL" id="SNB62766.1"/>
    </source>
</evidence>
<dbReference type="EMBL" id="FYEH01000003">
    <property type="protein sequence ID" value="SNB62766.1"/>
    <property type="molecule type" value="Genomic_DNA"/>
</dbReference>
<keyword evidence="10" id="KW-0813">Transport</keyword>
<evidence type="ECO:0000256" key="1">
    <source>
        <dbReference type="ARBA" id="ARBA00004162"/>
    </source>
</evidence>
<name>A0A212QT18_9PROT</name>
<evidence type="ECO:0000256" key="7">
    <source>
        <dbReference type="ARBA" id="ARBA00022989"/>
    </source>
</evidence>
<evidence type="ECO:0000256" key="5">
    <source>
        <dbReference type="ARBA" id="ARBA00022618"/>
    </source>
</evidence>
<protein>
    <submittedName>
        <fullName evidence="13">Cell division and transport-associated protein TolR</fullName>
    </submittedName>
</protein>